<feature type="transmembrane region" description="Helical" evidence="6">
    <location>
        <begin position="75"/>
        <end position="98"/>
    </location>
</feature>
<evidence type="ECO:0000256" key="1">
    <source>
        <dbReference type="ARBA" id="ARBA00004141"/>
    </source>
</evidence>
<feature type="transmembrane region" description="Helical" evidence="6">
    <location>
        <begin position="278"/>
        <end position="297"/>
    </location>
</feature>
<keyword evidence="3 6" id="KW-1133">Transmembrane helix</keyword>
<dbReference type="GO" id="GO:0022857">
    <property type="term" value="F:transmembrane transporter activity"/>
    <property type="evidence" value="ECO:0007669"/>
    <property type="project" value="InterPro"/>
</dbReference>
<feature type="transmembrane region" description="Helical" evidence="6">
    <location>
        <begin position="134"/>
        <end position="155"/>
    </location>
</feature>
<dbReference type="PROSITE" id="PS50850">
    <property type="entry name" value="MFS"/>
    <property type="match status" value="1"/>
</dbReference>
<feature type="transmembrane region" description="Helical" evidence="6">
    <location>
        <begin position="303"/>
        <end position="322"/>
    </location>
</feature>
<evidence type="ECO:0000259" key="7">
    <source>
        <dbReference type="PROSITE" id="PS50850"/>
    </source>
</evidence>
<reference evidence="8" key="1">
    <citation type="journal article" date="2014" name="Int. J. Syst. Evol. Microbiol.">
        <title>Complete genome sequence of Corynebacterium casei LMG S-19264T (=DSM 44701T), isolated from a smear-ripened cheese.</title>
        <authorList>
            <consortium name="US DOE Joint Genome Institute (JGI-PGF)"/>
            <person name="Walter F."/>
            <person name="Albersmeier A."/>
            <person name="Kalinowski J."/>
            <person name="Ruckert C."/>
        </authorList>
    </citation>
    <scope>NUCLEOTIDE SEQUENCE</scope>
    <source>
        <strain evidence="8">CGMCC 1.15725</strain>
    </source>
</reference>
<accession>A0A8J3E0I1</accession>
<keyword evidence="4 6" id="KW-0472">Membrane</keyword>
<dbReference type="RefSeq" id="WP_189041989.1">
    <property type="nucleotide sequence ID" value="NZ_BMJQ01000001.1"/>
</dbReference>
<feature type="transmembrane region" description="Helical" evidence="6">
    <location>
        <begin position="104"/>
        <end position="122"/>
    </location>
</feature>
<dbReference type="InterPro" id="IPR020846">
    <property type="entry name" value="MFS_dom"/>
</dbReference>
<feature type="transmembrane region" description="Helical" evidence="6">
    <location>
        <begin position="49"/>
        <end position="68"/>
    </location>
</feature>
<gene>
    <name evidence="8" type="ORF">GCM10011611_04500</name>
</gene>
<evidence type="ECO:0000256" key="6">
    <source>
        <dbReference type="SAM" id="Phobius"/>
    </source>
</evidence>
<dbReference type="InterPro" id="IPR011701">
    <property type="entry name" value="MFS"/>
</dbReference>
<evidence type="ECO:0000256" key="3">
    <source>
        <dbReference type="ARBA" id="ARBA00022989"/>
    </source>
</evidence>
<comment type="caution">
    <text evidence="8">The sequence shown here is derived from an EMBL/GenBank/DDBJ whole genome shotgun (WGS) entry which is preliminary data.</text>
</comment>
<dbReference type="EMBL" id="BMJQ01000001">
    <property type="protein sequence ID" value="GGF02089.1"/>
    <property type="molecule type" value="Genomic_DNA"/>
</dbReference>
<feature type="transmembrane region" description="Helical" evidence="6">
    <location>
        <begin position="334"/>
        <end position="355"/>
    </location>
</feature>
<dbReference type="InterPro" id="IPR036259">
    <property type="entry name" value="MFS_trans_sf"/>
</dbReference>
<evidence type="ECO:0000256" key="5">
    <source>
        <dbReference type="SAM" id="MobiDB-lite"/>
    </source>
</evidence>
<feature type="domain" description="Major facilitator superfamily (MFS) profile" evidence="7">
    <location>
        <begin position="9"/>
        <end position="416"/>
    </location>
</feature>
<dbReference type="Proteomes" id="UP000646365">
    <property type="component" value="Unassembled WGS sequence"/>
</dbReference>
<feature type="transmembrane region" description="Helical" evidence="6">
    <location>
        <begin position="361"/>
        <end position="381"/>
    </location>
</feature>
<protein>
    <recommendedName>
        <fullName evidence="7">Major facilitator superfamily (MFS) profile domain-containing protein</fullName>
    </recommendedName>
</protein>
<dbReference type="SUPFAM" id="SSF103473">
    <property type="entry name" value="MFS general substrate transporter"/>
    <property type="match status" value="1"/>
</dbReference>
<dbReference type="PANTHER" id="PTHR11662:SF399">
    <property type="entry name" value="FI19708P1-RELATED"/>
    <property type="match status" value="1"/>
</dbReference>
<feature type="region of interest" description="Disordered" evidence="5">
    <location>
        <begin position="387"/>
        <end position="416"/>
    </location>
</feature>
<reference evidence="8" key="2">
    <citation type="submission" date="2020-09" db="EMBL/GenBank/DDBJ databases">
        <authorList>
            <person name="Sun Q."/>
            <person name="Zhou Y."/>
        </authorList>
    </citation>
    <scope>NUCLEOTIDE SEQUENCE</scope>
    <source>
        <strain evidence="8">CGMCC 1.15725</strain>
    </source>
</reference>
<dbReference type="AlphaFoldDB" id="A0A8J3E0I1"/>
<dbReference type="Gene3D" id="1.20.1250.20">
    <property type="entry name" value="MFS general substrate transporter like domains"/>
    <property type="match status" value="1"/>
</dbReference>
<dbReference type="InterPro" id="IPR050382">
    <property type="entry name" value="MFS_Na/Anion_cotransporter"/>
</dbReference>
<dbReference type="GO" id="GO:0016020">
    <property type="term" value="C:membrane"/>
    <property type="evidence" value="ECO:0007669"/>
    <property type="project" value="UniProtKB-SubCell"/>
</dbReference>
<evidence type="ECO:0000256" key="4">
    <source>
        <dbReference type="ARBA" id="ARBA00023136"/>
    </source>
</evidence>
<feature type="transmembrane region" description="Helical" evidence="6">
    <location>
        <begin position="204"/>
        <end position="222"/>
    </location>
</feature>
<dbReference type="Pfam" id="PF07690">
    <property type="entry name" value="MFS_1"/>
    <property type="match status" value="1"/>
</dbReference>
<evidence type="ECO:0000313" key="9">
    <source>
        <dbReference type="Proteomes" id="UP000646365"/>
    </source>
</evidence>
<feature type="transmembrane region" description="Helical" evidence="6">
    <location>
        <begin position="242"/>
        <end position="266"/>
    </location>
</feature>
<keyword evidence="9" id="KW-1185">Reference proteome</keyword>
<organism evidence="8 9">
    <name type="scientific">Aliidongia dinghuensis</name>
    <dbReference type="NCBI Taxonomy" id="1867774"/>
    <lineage>
        <taxon>Bacteria</taxon>
        <taxon>Pseudomonadati</taxon>
        <taxon>Pseudomonadota</taxon>
        <taxon>Alphaproteobacteria</taxon>
        <taxon>Rhodospirillales</taxon>
        <taxon>Dongiaceae</taxon>
        <taxon>Aliidongia</taxon>
    </lineage>
</organism>
<feature type="transmembrane region" description="Helical" evidence="6">
    <location>
        <begin position="161"/>
        <end position="183"/>
    </location>
</feature>
<keyword evidence="2 6" id="KW-0812">Transmembrane</keyword>
<comment type="subcellular location">
    <subcellularLocation>
        <location evidence="1">Membrane</location>
        <topology evidence="1">Multi-pass membrane protein</topology>
    </subcellularLocation>
</comment>
<name>A0A8J3E0I1_9PROT</name>
<evidence type="ECO:0000256" key="2">
    <source>
        <dbReference type="ARBA" id="ARBA00022692"/>
    </source>
</evidence>
<sequence length="416" mass="43002">MKLPVRGRILALMTLGSLLVGLDRAALVPAVEGLRDALHVPSPALDIAFSAYGFGFFLALAFAGLVIERAGPSRVLIGCGLLAALAMVATMATFHVISLALSRLALGIAAGGLLPAATVLLAQWIPQHDRGTALGLLQGAYWLGPLIAGGLVGAAEAAGSWRAAFVVLAALGGVWSVAWLQMGSVRLPPPERLPIYWPGHARRFLLPFFLAFAQSWAIALVLQWVPAYQLETWHLDVTGSPLLALVTIVAAAGGVLGGGFASDWVLRDSGNIRPARQLLPGIGFLGAAVGLFAMPGHHELQTIVLSSGVTLFFLALATASLWSLPLDIGTAHPAIGTMFVGLGAALAQALGPLRLVQLSGAWWLGPTLGLPLLVAASVAAFQLRPDLGIPDPPPPPAEPEEGTAAVAAGKKPAKKH</sequence>
<evidence type="ECO:0000313" key="8">
    <source>
        <dbReference type="EMBL" id="GGF02089.1"/>
    </source>
</evidence>
<dbReference type="PANTHER" id="PTHR11662">
    <property type="entry name" value="SOLUTE CARRIER FAMILY 17"/>
    <property type="match status" value="1"/>
</dbReference>
<proteinExistence type="predicted"/>